<dbReference type="SMR" id="A0A3B5Y753"/>
<evidence type="ECO:0000256" key="1">
    <source>
        <dbReference type="SAM" id="MobiDB-lite"/>
    </source>
</evidence>
<name>A0A3B5Y753_WHEAT</name>
<feature type="compositionally biased region" description="Gly residues" evidence="1">
    <location>
        <begin position="1"/>
        <end position="13"/>
    </location>
</feature>
<dbReference type="PaxDb" id="4565-Traes_1AL_8A029D0C4.1"/>
<keyword evidence="4" id="KW-1185">Reference proteome</keyword>
<dbReference type="GeneID" id="123181217"/>
<dbReference type="Pfam" id="PF00646">
    <property type="entry name" value="F-box"/>
    <property type="match status" value="1"/>
</dbReference>
<dbReference type="Gramene" id="TraesNOR1A03G00164370.1">
    <property type="protein sequence ID" value="TraesNOR1A03G00164370.1"/>
    <property type="gene ID" value="TraesNOR1A03G00164370"/>
</dbReference>
<dbReference type="OrthoDB" id="724345at2759"/>
<dbReference type="InterPro" id="IPR036047">
    <property type="entry name" value="F-box-like_dom_sf"/>
</dbReference>
<dbReference type="Gramene" id="TraesCS1A03G0953500.1">
    <property type="protein sequence ID" value="TraesCS1A03G0953500.1.CDS"/>
    <property type="gene ID" value="TraesCS1A03G0953500"/>
</dbReference>
<dbReference type="RefSeq" id="XP_044449413.1">
    <property type="nucleotide sequence ID" value="XM_044593478.1"/>
</dbReference>
<gene>
    <name evidence="3" type="primary">LOC123181217</name>
</gene>
<proteinExistence type="predicted"/>
<sequence length="468" mass="51922">MPPGGGGGGGGGGEGEHGYEKPAEALPPGAGGGEHGHVYGEPAAAHGGQRRDEEDPSRSSPLPPPLLPGLPVVSVEYEEENKKKQKHEQAEVSIPEDILMEILSRVPYRSQCRFKCVSRPWLTLCSDRGARKRSPQTLSGFFYLNRGLRFHNLSGKGPPMVDPDLPFLRSTYECFYVEQCSTSLLLCKCLKSPQPMQHGWNSFPEGEPNQSFTRTEANGADYVVCNPATQEWTSLPPIKLGDLAHGHLYHFSRRKYFLGFDPAVPSRFVVFVSLIPKYVGLSMTMFCSSETGGWTAMQGQRHYLRTHRFGAFLNGTMHWYTRLSIVTVDMKGNACMEIKMPPAIMKNDSAVPFVGQSQGRLYASSIDNQDGCQLTVWILENYATGQWNLKCTVSCLELIGRDSLKEGECYRTFAIHPDCDLIFFTDGKEKALSYDMTNQEVHVVSSSGDFLGGLPYIPCFAEWKSDGY</sequence>
<evidence type="ECO:0000259" key="2">
    <source>
        <dbReference type="SMART" id="SM00256"/>
    </source>
</evidence>
<dbReference type="PANTHER" id="PTHR35546:SF31">
    <property type="entry name" value="F-BOX DOMAIN-CONTAINING PROTEIN"/>
    <property type="match status" value="1"/>
</dbReference>
<evidence type="ECO:0000313" key="3">
    <source>
        <dbReference type="EnsemblPlants" id="TraesCS1A02G391200.1"/>
    </source>
</evidence>
<reference evidence="3" key="1">
    <citation type="submission" date="2018-08" db="EMBL/GenBank/DDBJ databases">
        <authorList>
            <person name="Rossello M."/>
        </authorList>
    </citation>
    <scope>NUCLEOTIDE SEQUENCE [LARGE SCALE GENOMIC DNA]</scope>
    <source>
        <strain evidence="3">cv. Chinese Spring</strain>
    </source>
</reference>
<dbReference type="SMART" id="SM00256">
    <property type="entry name" value="FBOX"/>
    <property type="match status" value="1"/>
</dbReference>
<dbReference type="AlphaFoldDB" id="A0A3B5Y753"/>
<dbReference type="InterPro" id="IPR056592">
    <property type="entry name" value="Beta-prop_At3g26010-like"/>
</dbReference>
<dbReference type="OMA" id="SYDMTNQ"/>
<dbReference type="Pfam" id="PF24750">
    <property type="entry name" value="b-prop_At3g26010-like"/>
    <property type="match status" value="1"/>
</dbReference>
<dbReference type="KEGG" id="taes:123181217"/>
<dbReference type="Gramene" id="TraesCS1A02G391200.1">
    <property type="protein sequence ID" value="TraesCS1A02G391200.1"/>
    <property type="gene ID" value="TraesCS1A02G391200"/>
</dbReference>
<dbReference type="InterPro" id="IPR055290">
    <property type="entry name" value="At3g26010-like"/>
</dbReference>
<dbReference type="STRING" id="4565.A0A3B5Y753"/>
<dbReference type="Gene3D" id="1.20.1280.50">
    <property type="match status" value="1"/>
</dbReference>
<accession>A0A3B5Y753</accession>
<dbReference type="InterPro" id="IPR001810">
    <property type="entry name" value="F-box_dom"/>
</dbReference>
<dbReference type="Proteomes" id="UP000019116">
    <property type="component" value="Chromosome 1A"/>
</dbReference>
<dbReference type="PANTHER" id="PTHR35546">
    <property type="entry name" value="F-BOX PROTEIN INTERACTION DOMAIN PROTEIN-RELATED"/>
    <property type="match status" value="1"/>
</dbReference>
<dbReference type="SUPFAM" id="SSF81383">
    <property type="entry name" value="F-box domain"/>
    <property type="match status" value="1"/>
</dbReference>
<organism evidence="3">
    <name type="scientific">Triticum aestivum</name>
    <name type="common">Wheat</name>
    <dbReference type="NCBI Taxonomy" id="4565"/>
    <lineage>
        <taxon>Eukaryota</taxon>
        <taxon>Viridiplantae</taxon>
        <taxon>Streptophyta</taxon>
        <taxon>Embryophyta</taxon>
        <taxon>Tracheophyta</taxon>
        <taxon>Spermatophyta</taxon>
        <taxon>Magnoliopsida</taxon>
        <taxon>Liliopsida</taxon>
        <taxon>Poales</taxon>
        <taxon>Poaceae</taxon>
        <taxon>BOP clade</taxon>
        <taxon>Pooideae</taxon>
        <taxon>Triticodae</taxon>
        <taxon>Triticeae</taxon>
        <taxon>Triticinae</taxon>
        <taxon>Triticum</taxon>
    </lineage>
</organism>
<evidence type="ECO:0000313" key="4">
    <source>
        <dbReference type="Proteomes" id="UP000019116"/>
    </source>
</evidence>
<reference evidence="3" key="2">
    <citation type="submission" date="2018-10" db="UniProtKB">
        <authorList>
            <consortium name="EnsemblPlants"/>
        </authorList>
    </citation>
    <scope>IDENTIFICATION</scope>
</reference>
<feature type="compositionally biased region" description="Basic and acidic residues" evidence="1">
    <location>
        <begin position="14"/>
        <end position="23"/>
    </location>
</feature>
<dbReference type="EnsemblPlants" id="TraesCS1A02G391200.1">
    <property type="protein sequence ID" value="TraesCS1A02G391200.1"/>
    <property type="gene ID" value="TraesCS1A02G391200"/>
</dbReference>
<protein>
    <recommendedName>
        <fullName evidence="2">F-box domain-containing protein</fullName>
    </recommendedName>
</protein>
<feature type="region of interest" description="Disordered" evidence="1">
    <location>
        <begin position="1"/>
        <end position="70"/>
    </location>
</feature>
<feature type="domain" description="F-box" evidence="2">
    <location>
        <begin position="94"/>
        <end position="134"/>
    </location>
</feature>